<organism evidence="2 3">
    <name type="scientific">Luteimonas terrae</name>
    <dbReference type="NCBI Taxonomy" id="1530191"/>
    <lineage>
        <taxon>Bacteria</taxon>
        <taxon>Pseudomonadati</taxon>
        <taxon>Pseudomonadota</taxon>
        <taxon>Gammaproteobacteria</taxon>
        <taxon>Lysobacterales</taxon>
        <taxon>Lysobacteraceae</taxon>
        <taxon>Luteimonas</taxon>
    </lineage>
</organism>
<dbReference type="SUPFAM" id="SSF49785">
    <property type="entry name" value="Galactose-binding domain-like"/>
    <property type="match status" value="1"/>
</dbReference>
<evidence type="ECO:0000259" key="1">
    <source>
        <dbReference type="PROSITE" id="PS50022"/>
    </source>
</evidence>
<dbReference type="OrthoDB" id="9763537at2"/>
<dbReference type="Gene3D" id="1.50.10.10">
    <property type="match status" value="1"/>
</dbReference>
<protein>
    <recommendedName>
        <fullName evidence="1">F5/8 type C domain-containing protein</fullName>
    </recommendedName>
</protein>
<dbReference type="SUPFAM" id="SSF48208">
    <property type="entry name" value="Six-hairpin glycosidases"/>
    <property type="match status" value="1"/>
</dbReference>
<evidence type="ECO:0000313" key="2">
    <source>
        <dbReference type="EMBL" id="TDK33375.1"/>
    </source>
</evidence>
<dbReference type="GO" id="GO:0005975">
    <property type="term" value="P:carbohydrate metabolic process"/>
    <property type="evidence" value="ECO:0007669"/>
    <property type="project" value="InterPro"/>
</dbReference>
<dbReference type="Gene3D" id="2.60.120.260">
    <property type="entry name" value="Galactose-binding domain-like"/>
    <property type="match status" value="1"/>
</dbReference>
<name>A0A4R5UDL2_9GAMM</name>
<dbReference type="InterPro" id="IPR000421">
    <property type="entry name" value="FA58C"/>
</dbReference>
<gene>
    <name evidence="2" type="ORF">E2F49_04950</name>
</gene>
<comment type="caution">
    <text evidence="2">The sequence shown here is derived from an EMBL/GenBank/DDBJ whole genome shotgun (WGS) entry which is preliminary data.</text>
</comment>
<dbReference type="PROSITE" id="PS50022">
    <property type="entry name" value="FA58C_3"/>
    <property type="match status" value="1"/>
</dbReference>
<dbReference type="RefSeq" id="WP_133392845.1">
    <property type="nucleotide sequence ID" value="NZ_SMTG01000002.1"/>
</dbReference>
<dbReference type="EMBL" id="SMTG01000002">
    <property type="protein sequence ID" value="TDK33375.1"/>
    <property type="molecule type" value="Genomic_DNA"/>
</dbReference>
<dbReference type="InterPro" id="IPR008928">
    <property type="entry name" value="6-hairpin_glycosidase_sf"/>
</dbReference>
<dbReference type="Proteomes" id="UP000295543">
    <property type="component" value="Unassembled WGS sequence"/>
</dbReference>
<proteinExistence type="predicted"/>
<dbReference type="InterPro" id="IPR012341">
    <property type="entry name" value="6hp_glycosidase-like_sf"/>
</dbReference>
<dbReference type="Pfam" id="PF00754">
    <property type="entry name" value="F5_F8_type_C"/>
    <property type="match status" value="1"/>
</dbReference>
<dbReference type="InterPro" id="IPR008979">
    <property type="entry name" value="Galactose-bd-like_sf"/>
</dbReference>
<accession>A0A4R5UDL2</accession>
<feature type="domain" description="F5/8 type C" evidence="1">
    <location>
        <begin position="26"/>
        <end position="166"/>
    </location>
</feature>
<sequence length="1056" mass="114627">MPIRSRCAASPCPQLPRTSIAQPLLAALLAWSSVVSAALPPRGEWTASASSTQVAALSPVHAIDGDRSSRWGGSFLPGHWFQVDLGRAADVGGVSILWDSGFPVRWTLQTSLDGTHWDVAYTSVDSRGDTDLIVFPARQARYIRIASPSKSSDWATSIFEFEPIAADAAPRLDGLAAVVDGARLFAADAPPARVEARGPAPRTRQLSLELPRADAIAGLEVWWDGPRNGATLEARDAQGRWTVVAEDPGRDGTRSWLAGEAAITPTALRLVLGDVADGAPSIARLRLLGPRQVRTPTRRYEIAASRAHAGLFPSSLHQQQVYWTALGIPAGRQKSLLDEYGNLEPFKGGPMLQAVWRGDDGKAAVADNDPDRRHALRERWMPMPSVEWQAQPGLTIRNEAFALEQHGQPVTLVRYRLHNAGRAPVAGTLSLLVRPLQVNPPWQHGGCSPIRRIAIDALDDRTRVRVDGRTLLASLTPVGAAGAAPFGAHGESEITAYAARGTPPPAREARDPDGLAAGMLAYPVRLAPGARSDIVVAFPLGTAALDPAKGDLPEPPALDLATLSAGATTPSAAFDAQAARVAAGWTARFDGFDVRLPDRDLVDMLRAQGAYMLVNQTGPAMQPGPRNYNRSFLRDGAATAAVLLRMGQPQIARDYLRWYTDHALNPDGMVSPILNEDGSINRGFGSDIEYDSQGQYIQLVADVARLDGGPDTVREYLPAVTSAMRFLQTLRERTLVPDYMGTQPSPERFRGILAPSISHEGYSTPTHSYWDDFYGIKGWHDGAWLADALGDVQTASWAREQGRQLSDAVAASIRATIAWKGIDFLPSSADLGDSDPTSVSIALDPTGARHVLPGRELRTTFDRYLARQFGDRLAPDALWAYTPYEVRNVLTFVHMDRPADALTVLQGLLADRRPRAWQMWPEVVHSRPRYPGYIGDMPHTWIGAEYVRTLVGMLLHEGDDGLHLLPGTPPAWLAGDGLAVRTLPTAFGPLTMAARQTGDRLELTLDAPLRDAPSVEVVWPSRTRPTSVQVDGREITDYDARGVRLAAPFRRLEARW</sequence>
<dbReference type="AlphaFoldDB" id="A0A4R5UDL2"/>
<evidence type="ECO:0000313" key="3">
    <source>
        <dbReference type="Proteomes" id="UP000295543"/>
    </source>
</evidence>
<keyword evidence="3" id="KW-1185">Reference proteome</keyword>
<reference evidence="2 3" key="1">
    <citation type="submission" date="2019-03" db="EMBL/GenBank/DDBJ databases">
        <title>Luteimonas zhaokaii sp.nov., isolated from the rectal contents of Plateau pika in Yushu, Qinghai Province, China.</title>
        <authorList>
            <person name="Zhang G."/>
        </authorList>
    </citation>
    <scope>NUCLEOTIDE SEQUENCE [LARGE SCALE GENOMIC DNA]</scope>
    <source>
        <strain evidence="2 3">THG-MD21</strain>
    </source>
</reference>